<dbReference type="Gene3D" id="3.40.50.720">
    <property type="entry name" value="NAD(P)-binding Rossmann-like Domain"/>
    <property type="match status" value="3"/>
</dbReference>
<name>A0A6P8Q8N4_GEOSA</name>
<keyword evidence="3" id="KW-0472">Membrane</keyword>
<comment type="similarity">
    <text evidence="1">Belongs to the short-chain dehydrogenases/reductases (SDR) family.</text>
</comment>
<dbReference type="Proteomes" id="UP000515159">
    <property type="component" value="Chromosome 3"/>
</dbReference>
<dbReference type="RefSeq" id="XP_033792684.1">
    <property type="nucleotide sequence ID" value="XM_033936793.1"/>
</dbReference>
<proteinExistence type="inferred from homology"/>
<dbReference type="PRINTS" id="PR00080">
    <property type="entry name" value="SDRFAMILY"/>
</dbReference>
<dbReference type="PANTHER" id="PTHR43313">
    <property type="entry name" value="SHORT-CHAIN DEHYDROGENASE/REDUCTASE FAMILY 9C"/>
    <property type="match status" value="1"/>
</dbReference>
<dbReference type="GO" id="GO:0008202">
    <property type="term" value="P:steroid metabolic process"/>
    <property type="evidence" value="ECO:0007669"/>
    <property type="project" value="TreeGrafter"/>
</dbReference>
<dbReference type="KEGG" id="gsh:117356901"/>
<dbReference type="FunFam" id="3.40.50.720:FF:000074">
    <property type="entry name" value="Retinol dehydrogenase type 1"/>
    <property type="match status" value="2"/>
</dbReference>
<dbReference type="InterPro" id="IPR020904">
    <property type="entry name" value="Sc_DH/Rdtase_CS"/>
</dbReference>
<sequence length="820" mass="92021">MWFWLLAFVGFYFLFRWYWYRQILQNLTDKYVFITGCDSGFGNLLARQLDEQGLRVLAACLTQRGTEQLKEATSQRLQTIILDVTDSENVAAAASWVKQQVGDRGLWGLVNNAGIGSPVAPNGWLTKNDFCKILNVNLVGMIDVTLSLLPLIRKSKGRIVNVSSIVGRISMTGGGYSISKYGVEAFSDSLSRERQNTTMWFWLLAFVGFYFLFRWYWYRQILQNLTDKYVFITGCDSGFGNLLARQLDEQGLRVLAACLTQRGTEQLKEATSQRLQTIILDVTNSENVAAVASWVKQQVGDRGLWGLVNNAGIASPIAPNGWLTKNDFCKVLNVNLVGMIDVTLSLLPLIRKAKGRIVNVSSAAGRLSLTGGGYNISKYGVEAFSDSLRRELCSFGVKVCIIEPGAFKTHITDPKDFQETIQQIWSCLPEETKESYGKGSLDIYFKAMHIMVDIISSKLSLEQRSFPAELSCETENQPRRGWGYTWEAASSRERQNTTMWFWLLVIMGFYFLFRWYWYRQILQNLTDKYVFITGCDSGFGNLLARQLDEQGLRVLAACLTQRGTEQLKEATSQRLQTVILDVTDSENVAAAASWVKQQVGDRGLWGLVNNAGISSPIAPNGWLTKNDFCKVLNVNLVGMIDVTLSLLPLIRKAKGRIVNVSSGAGRLSLTGGGYSISKYGVEAFSDSLRRELCSFGVKVCIIEPGAFKTHITDPKYFQETIKQIWSHLPEETKESYGKSSYDIYFKNMHSSVDVVSSKLSLVTDCMEHALTAVHPHTRYSAGWDVKLIYLPLSYLPTSLVDFLWSLVTVSLAKMLLKQDP</sequence>
<keyword evidence="2" id="KW-0560">Oxidoreductase</keyword>
<dbReference type="InterPro" id="IPR002347">
    <property type="entry name" value="SDR_fam"/>
</dbReference>
<dbReference type="AlphaFoldDB" id="A0A6P8Q8N4"/>
<evidence type="ECO:0000256" key="2">
    <source>
        <dbReference type="ARBA" id="ARBA00023002"/>
    </source>
</evidence>
<dbReference type="GO" id="GO:0016491">
    <property type="term" value="F:oxidoreductase activity"/>
    <property type="evidence" value="ECO:0007669"/>
    <property type="project" value="UniProtKB-KW"/>
</dbReference>
<evidence type="ECO:0000313" key="5">
    <source>
        <dbReference type="RefSeq" id="XP_033792684.1"/>
    </source>
</evidence>
<dbReference type="Pfam" id="PF00106">
    <property type="entry name" value="adh_short"/>
    <property type="match status" value="3"/>
</dbReference>
<organism evidence="4 5">
    <name type="scientific">Geotrypetes seraphini</name>
    <name type="common">Gaboon caecilian</name>
    <name type="synonym">Caecilia seraphini</name>
    <dbReference type="NCBI Taxonomy" id="260995"/>
    <lineage>
        <taxon>Eukaryota</taxon>
        <taxon>Metazoa</taxon>
        <taxon>Chordata</taxon>
        <taxon>Craniata</taxon>
        <taxon>Vertebrata</taxon>
        <taxon>Euteleostomi</taxon>
        <taxon>Amphibia</taxon>
        <taxon>Gymnophiona</taxon>
        <taxon>Geotrypetes</taxon>
    </lineage>
</organism>
<dbReference type="OrthoDB" id="5296at2759"/>
<accession>A0A6P8Q8N4</accession>
<dbReference type="GeneID" id="117356901"/>
<evidence type="ECO:0000256" key="3">
    <source>
        <dbReference type="SAM" id="Phobius"/>
    </source>
</evidence>
<dbReference type="InterPro" id="IPR036291">
    <property type="entry name" value="NAD(P)-bd_dom_sf"/>
</dbReference>
<protein>
    <submittedName>
        <fullName evidence="5">Uncharacterized protein LOC117356901 isoform X1</fullName>
    </submittedName>
</protein>
<gene>
    <name evidence="5" type="primary">LOC117356901</name>
</gene>
<keyword evidence="3" id="KW-1133">Transmembrane helix</keyword>
<dbReference type="PRINTS" id="PR00081">
    <property type="entry name" value="GDHRDH"/>
</dbReference>
<reference evidence="5" key="1">
    <citation type="submission" date="2025-08" db="UniProtKB">
        <authorList>
            <consortium name="RefSeq"/>
        </authorList>
    </citation>
    <scope>IDENTIFICATION</scope>
</reference>
<keyword evidence="4" id="KW-1185">Reference proteome</keyword>
<evidence type="ECO:0000256" key="1">
    <source>
        <dbReference type="ARBA" id="ARBA00006484"/>
    </source>
</evidence>
<feature type="transmembrane region" description="Helical" evidence="3">
    <location>
        <begin position="199"/>
        <end position="218"/>
    </location>
</feature>
<evidence type="ECO:0000313" key="4">
    <source>
        <dbReference type="Proteomes" id="UP000515159"/>
    </source>
</evidence>
<dbReference type="SUPFAM" id="SSF51735">
    <property type="entry name" value="NAD(P)-binding Rossmann-fold domains"/>
    <property type="match status" value="3"/>
</dbReference>
<dbReference type="InParanoid" id="A0A6P8Q8N4"/>
<dbReference type="PROSITE" id="PS00061">
    <property type="entry name" value="ADH_SHORT"/>
    <property type="match status" value="3"/>
</dbReference>
<feature type="transmembrane region" description="Helical" evidence="3">
    <location>
        <begin position="500"/>
        <end position="518"/>
    </location>
</feature>
<dbReference type="PANTHER" id="PTHR43313:SF48">
    <property type="match status" value="1"/>
</dbReference>
<keyword evidence="3" id="KW-0812">Transmembrane</keyword>